<evidence type="ECO:0000313" key="5">
    <source>
        <dbReference type="Proteomes" id="UP000650524"/>
    </source>
</evidence>
<dbReference type="PROSITE" id="PS51257">
    <property type="entry name" value="PROKAR_LIPOPROTEIN"/>
    <property type="match status" value="1"/>
</dbReference>
<gene>
    <name evidence="4" type="ORF">H8E19_06445</name>
</gene>
<comment type="caution">
    <text evidence="4">The sequence shown here is derived from an EMBL/GenBank/DDBJ whole genome shotgun (WGS) entry which is preliminary data.</text>
</comment>
<dbReference type="PANTHER" id="PTHR36530:SF1">
    <property type="entry name" value="AMOEBIASIN-1"/>
    <property type="match status" value="1"/>
</dbReference>
<dbReference type="InterPro" id="IPR052781">
    <property type="entry name" value="Cys_protease_inhibitor_I42"/>
</dbReference>
<dbReference type="Proteomes" id="UP000650524">
    <property type="component" value="Unassembled WGS sequence"/>
</dbReference>
<dbReference type="Gene3D" id="2.60.40.2020">
    <property type="match status" value="1"/>
</dbReference>
<reference evidence="4 5" key="1">
    <citation type="submission" date="2020-08" db="EMBL/GenBank/DDBJ databases">
        <title>Bridging the membrane lipid divide: bacteria of the FCB group superphylum have the potential to synthesize archaeal ether lipids.</title>
        <authorList>
            <person name="Villanueva L."/>
            <person name="Von Meijenfeldt F.A.B."/>
            <person name="Westbye A.B."/>
            <person name="Yadav S."/>
            <person name="Hopmans E.C."/>
            <person name="Dutilh B.E."/>
            <person name="Sinninghe Damste J.S."/>
        </authorList>
    </citation>
    <scope>NUCLEOTIDE SEQUENCE [LARGE SCALE GENOMIC DNA]</scope>
    <source>
        <strain evidence="4">NIOZ-UU27</strain>
    </source>
</reference>
<feature type="domain" description="Proteinase inhibitor I42 chagasin" evidence="3">
    <location>
        <begin position="41"/>
        <end position="126"/>
    </location>
</feature>
<dbReference type="SUPFAM" id="SSF141066">
    <property type="entry name" value="ICP-like"/>
    <property type="match status" value="1"/>
</dbReference>
<dbReference type="EMBL" id="JACNJD010000182">
    <property type="protein sequence ID" value="MBC8177029.1"/>
    <property type="molecule type" value="Genomic_DNA"/>
</dbReference>
<dbReference type="Pfam" id="PF09394">
    <property type="entry name" value="Inhibitor_I42"/>
    <property type="match status" value="1"/>
</dbReference>
<dbReference type="InterPro" id="IPR036331">
    <property type="entry name" value="Chagasin-like_sf"/>
</dbReference>
<protein>
    <submittedName>
        <fullName evidence="4">Protease inhibitor I42 family protein</fullName>
    </submittedName>
</protein>
<evidence type="ECO:0000256" key="2">
    <source>
        <dbReference type="ARBA" id="ARBA00022704"/>
    </source>
</evidence>
<evidence type="ECO:0000313" key="4">
    <source>
        <dbReference type="EMBL" id="MBC8177029.1"/>
    </source>
</evidence>
<dbReference type="InterPro" id="IPR018990">
    <property type="entry name" value="Prot_inh_I42_chagasin"/>
</dbReference>
<organism evidence="4 5">
    <name type="scientific">Candidatus Desulfacyla euxinica</name>
    <dbReference type="NCBI Taxonomy" id="2841693"/>
    <lineage>
        <taxon>Bacteria</taxon>
        <taxon>Deltaproteobacteria</taxon>
        <taxon>Candidatus Desulfacyla</taxon>
    </lineage>
</organism>
<evidence type="ECO:0000256" key="1">
    <source>
        <dbReference type="ARBA" id="ARBA00022690"/>
    </source>
</evidence>
<accession>A0A8J6N0F8</accession>
<proteinExistence type="predicted"/>
<keyword evidence="1" id="KW-0646">Protease inhibitor</keyword>
<evidence type="ECO:0000259" key="3">
    <source>
        <dbReference type="Pfam" id="PF09394"/>
    </source>
</evidence>
<dbReference type="AlphaFoldDB" id="A0A8J6N0F8"/>
<keyword evidence="2" id="KW-0789">Thiol protease inhibitor</keyword>
<name>A0A8J6N0F8_9DELT</name>
<dbReference type="GO" id="GO:0004869">
    <property type="term" value="F:cysteine-type endopeptidase inhibitor activity"/>
    <property type="evidence" value="ECO:0007669"/>
    <property type="project" value="UniProtKB-KW"/>
</dbReference>
<dbReference type="PANTHER" id="PTHR36530">
    <property type="entry name" value="INHIBITOR OF CYSTEINE PEPTIDASE"/>
    <property type="match status" value="1"/>
</dbReference>
<sequence length="129" mass="14469">MRKLHLPIILLWLIILLSGCCTGNPVRLYQIDSGRAIKVGPGDIVEIVLDANPTTGYQWEALPWDTEVIEQIDKPVYKSRSKAIGSGGQLTFYFKALSTGQTPLKFIYFRVFEKDVPPIKSFKVTIVVS</sequence>